<feature type="region of interest" description="Disordered" evidence="1">
    <location>
        <begin position="180"/>
        <end position="211"/>
    </location>
</feature>
<dbReference type="OrthoDB" id="783096at2759"/>
<feature type="compositionally biased region" description="Polar residues" evidence="1">
    <location>
        <begin position="239"/>
        <end position="254"/>
    </location>
</feature>
<dbReference type="EMBL" id="JAAMPI010002486">
    <property type="protein sequence ID" value="KAF4612818.1"/>
    <property type="molecule type" value="Genomic_DNA"/>
</dbReference>
<comment type="caution">
    <text evidence="3">The sequence shown here is derived from an EMBL/GenBank/DDBJ whole genome shotgun (WGS) entry which is preliminary data.</text>
</comment>
<dbReference type="InterPro" id="IPR056279">
    <property type="entry name" value="Aip3p_Bud6_N"/>
</dbReference>
<evidence type="ECO:0000259" key="2">
    <source>
        <dbReference type="Pfam" id="PF23153"/>
    </source>
</evidence>
<dbReference type="InterPro" id="IPR051825">
    <property type="entry name" value="SRCIN1"/>
</dbReference>
<feature type="compositionally biased region" description="Polar residues" evidence="1">
    <location>
        <begin position="1"/>
        <end position="10"/>
    </location>
</feature>
<name>A0A8H4QKY2_9HELO</name>
<keyword evidence="4" id="KW-1185">Reference proteome</keyword>
<accession>A0A8H4QKY2</accession>
<evidence type="ECO:0000256" key="1">
    <source>
        <dbReference type="SAM" id="MobiDB-lite"/>
    </source>
</evidence>
<feature type="compositionally biased region" description="Polar residues" evidence="1">
    <location>
        <begin position="39"/>
        <end position="48"/>
    </location>
</feature>
<proteinExistence type="predicted"/>
<dbReference type="AlphaFoldDB" id="A0A8H4QKY2"/>
<feature type="compositionally biased region" description="Low complexity" evidence="1">
    <location>
        <begin position="202"/>
        <end position="211"/>
    </location>
</feature>
<feature type="domain" description="Aip3p/Bud6 N-terminal" evidence="2">
    <location>
        <begin position="76"/>
        <end position="184"/>
    </location>
</feature>
<feature type="compositionally biased region" description="Polar residues" evidence="1">
    <location>
        <begin position="56"/>
        <end position="72"/>
    </location>
</feature>
<feature type="region of interest" description="Disordered" evidence="1">
    <location>
        <begin position="226"/>
        <end position="258"/>
    </location>
</feature>
<organism evidence="3 4">
    <name type="scientific">Cudoniella acicularis</name>
    <dbReference type="NCBI Taxonomy" id="354080"/>
    <lineage>
        <taxon>Eukaryota</taxon>
        <taxon>Fungi</taxon>
        <taxon>Dikarya</taxon>
        <taxon>Ascomycota</taxon>
        <taxon>Pezizomycotina</taxon>
        <taxon>Leotiomycetes</taxon>
        <taxon>Helotiales</taxon>
        <taxon>Tricladiaceae</taxon>
        <taxon>Cudoniella</taxon>
    </lineage>
</organism>
<evidence type="ECO:0000313" key="4">
    <source>
        <dbReference type="Proteomes" id="UP000566819"/>
    </source>
</evidence>
<protein>
    <recommendedName>
        <fullName evidence="2">Aip3p/Bud6 N-terminal domain-containing protein</fullName>
    </recommendedName>
</protein>
<feature type="region of interest" description="Disordered" evidence="1">
    <location>
        <begin position="1"/>
        <end position="72"/>
    </location>
</feature>
<reference evidence="3 4" key="1">
    <citation type="submission" date="2020-03" db="EMBL/GenBank/DDBJ databases">
        <title>Draft Genome Sequence of Cudoniella acicularis.</title>
        <authorList>
            <person name="Buettner E."/>
            <person name="Kellner H."/>
        </authorList>
    </citation>
    <scope>NUCLEOTIDE SEQUENCE [LARGE SCALE GENOMIC DNA]</scope>
    <source>
        <strain evidence="3 4">DSM 108380</strain>
    </source>
</reference>
<dbReference type="GO" id="GO:0005737">
    <property type="term" value="C:cytoplasm"/>
    <property type="evidence" value="ECO:0007669"/>
    <property type="project" value="TreeGrafter"/>
</dbReference>
<dbReference type="PANTHER" id="PTHR22741">
    <property type="entry name" value="P140CAP/SNIP-RELATED"/>
    <property type="match status" value="1"/>
</dbReference>
<dbReference type="Pfam" id="PF23153">
    <property type="entry name" value="Aip3p_Bud6_N"/>
    <property type="match status" value="1"/>
</dbReference>
<dbReference type="Proteomes" id="UP000566819">
    <property type="component" value="Unassembled WGS sequence"/>
</dbReference>
<evidence type="ECO:0000313" key="3">
    <source>
        <dbReference type="EMBL" id="KAF4612818.1"/>
    </source>
</evidence>
<dbReference type="GO" id="GO:0051286">
    <property type="term" value="C:cell tip"/>
    <property type="evidence" value="ECO:0007669"/>
    <property type="project" value="TreeGrafter"/>
</dbReference>
<dbReference type="PANTHER" id="PTHR22741:SF10">
    <property type="entry name" value="COILED-COIL DOMAIN-CONTAINING PROTEIN CG32809"/>
    <property type="match status" value="1"/>
</dbReference>
<dbReference type="GO" id="GO:0030010">
    <property type="term" value="P:establishment of cell polarity"/>
    <property type="evidence" value="ECO:0007669"/>
    <property type="project" value="TreeGrafter"/>
</dbReference>
<gene>
    <name evidence="3" type="ORF">G7Y89_g15555</name>
</gene>
<sequence>MQAPPTSQRSMQRRSPAADPGPPPSIPARVMSPGPGAQPRTSSSSGKNPLNGGGSRRQNAGQPSQTPQNPPLSQIEKSVTHLLVATKQLLETLTQWSRHQATDAQVSDVYVRLGYEFNIACRAFTAINVDTSDLGNVPELLRHILESTLSQEASVESLEKYLPRIRDIIINLLHGLKRKQQKLRQKQSRDGTPLNEPSVPRNSSVSSVGSGNTGLSTLLDQGISNNFQGDGVDSKDSASNDVTVPPRMSSQSANRRAPRCKICPSSRLILAMK</sequence>